<name>A0AAU2V9Z9_9ACTN</name>
<evidence type="ECO:0000313" key="2">
    <source>
        <dbReference type="EMBL" id="WTW64293.1"/>
    </source>
</evidence>
<dbReference type="AlphaFoldDB" id="A0AAU2V9Z9"/>
<dbReference type="Pfam" id="PF19054">
    <property type="entry name" value="DUF5753"/>
    <property type="match status" value="1"/>
</dbReference>
<dbReference type="CDD" id="cd00093">
    <property type="entry name" value="HTH_XRE"/>
    <property type="match status" value="1"/>
</dbReference>
<gene>
    <name evidence="2" type="ORF">OG549_28665</name>
</gene>
<reference evidence="2" key="1">
    <citation type="submission" date="2022-10" db="EMBL/GenBank/DDBJ databases">
        <title>The complete genomes of actinobacterial strains from the NBC collection.</title>
        <authorList>
            <person name="Joergensen T.S."/>
            <person name="Alvarez Arevalo M."/>
            <person name="Sterndorff E.B."/>
            <person name="Faurdal D."/>
            <person name="Vuksanovic O."/>
            <person name="Mourched A.-S."/>
            <person name="Charusanti P."/>
            <person name="Shaw S."/>
            <person name="Blin K."/>
            <person name="Weber T."/>
        </authorList>
    </citation>
    <scope>NUCLEOTIDE SEQUENCE</scope>
    <source>
        <strain evidence="2">NBC_00003</strain>
    </source>
</reference>
<dbReference type="GO" id="GO:0003677">
    <property type="term" value="F:DNA binding"/>
    <property type="evidence" value="ECO:0007669"/>
    <property type="project" value="InterPro"/>
</dbReference>
<dbReference type="EMBL" id="CP108318">
    <property type="protein sequence ID" value="WTW64293.1"/>
    <property type="molecule type" value="Genomic_DNA"/>
</dbReference>
<organism evidence="2">
    <name type="scientific">Streptomyces sp. NBC_00003</name>
    <dbReference type="NCBI Taxonomy" id="2903608"/>
    <lineage>
        <taxon>Bacteria</taxon>
        <taxon>Bacillati</taxon>
        <taxon>Actinomycetota</taxon>
        <taxon>Actinomycetes</taxon>
        <taxon>Kitasatosporales</taxon>
        <taxon>Streptomycetaceae</taxon>
        <taxon>Streptomyces</taxon>
    </lineage>
</organism>
<accession>A0AAU2V9Z9</accession>
<evidence type="ECO:0000259" key="1">
    <source>
        <dbReference type="Pfam" id="PF19054"/>
    </source>
</evidence>
<sequence>MWKARGVEHVSEHAGEPANGLEWFGRELEEALRHKGALQRDLAEATGYKEPYVSKVKNGQALASPQFADGCDRFFNTSGYFARLLIRVSQHGHPEWFIPYVDLEKSAAKVEDFSTSFVMGALQTPEYAKAVFRAAHPRESDEQIKHRAELRLRRAEILEREAPPLLWVILNEAVLRTEVGSPAVIAGQLQHLLTMATSPHVSLQVLPFKAGAASSGLPFTLLTQPDGTTVLYSETTGQGHVNDSTQAVRDWAATYERLRASAESEVRSLRLIHSIMEEHAHEQDARPV</sequence>
<dbReference type="SUPFAM" id="SSF47413">
    <property type="entry name" value="lambda repressor-like DNA-binding domains"/>
    <property type="match status" value="1"/>
</dbReference>
<feature type="domain" description="DUF5753" evidence="1">
    <location>
        <begin position="100"/>
        <end position="273"/>
    </location>
</feature>
<proteinExistence type="predicted"/>
<dbReference type="InterPro" id="IPR010982">
    <property type="entry name" value="Lambda_DNA-bd_dom_sf"/>
</dbReference>
<dbReference type="InterPro" id="IPR043917">
    <property type="entry name" value="DUF5753"/>
</dbReference>
<dbReference type="InterPro" id="IPR001387">
    <property type="entry name" value="Cro/C1-type_HTH"/>
</dbReference>
<protein>
    <submittedName>
        <fullName evidence="2">Helix-turn-helix transcriptional regulator</fullName>
    </submittedName>
</protein>